<evidence type="ECO:0000259" key="4">
    <source>
        <dbReference type="Pfam" id="PF17853"/>
    </source>
</evidence>
<name>A0A7W9GRR6_9ACTN</name>
<evidence type="ECO:0000259" key="3">
    <source>
        <dbReference type="Pfam" id="PF13556"/>
    </source>
</evidence>
<dbReference type="RefSeq" id="WP_184823765.1">
    <property type="nucleotide sequence ID" value="NZ_JACHMM010000001.1"/>
</dbReference>
<keyword evidence="6" id="KW-1185">Reference proteome</keyword>
<comment type="caution">
    <text evidence="5">The sequence shown here is derived from an EMBL/GenBank/DDBJ whole genome shotgun (WGS) entry which is preliminary data.</text>
</comment>
<evidence type="ECO:0000259" key="2">
    <source>
        <dbReference type="Pfam" id="PF07905"/>
    </source>
</evidence>
<organism evidence="5 6">
    <name type="scientific">Jiangella mangrovi</name>
    <dbReference type="NCBI Taxonomy" id="1524084"/>
    <lineage>
        <taxon>Bacteria</taxon>
        <taxon>Bacillati</taxon>
        <taxon>Actinomycetota</taxon>
        <taxon>Actinomycetes</taxon>
        <taxon>Jiangellales</taxon>
        <taxon>Jiangellaceae</taxon>
        <taxon>Jiangella</taxon>
    </lineage>
</organism>
<protein>
    <submittedName>
        <fullName evidence="5">Purine catabolism regulator</fullName>
    </submittedName>
</protein>
<reference evidence="5 6" key="1">
    <citation type="submission" date="2020-08" db="EMBL/GenBank/DDBJ databases">
        <title>Sequencing the genomes of 1000 actinobacteria strains.</title>
        <authorList>
            <person name="Klenk H.-P."/>
        </authorList>
    </citation>
    <scope>NUCLEOTIDE SEQUENCE [LARGE SCALE GENOMIC DNA]</scope>
    <source>
        <strain evidence="5 6">DSM 102122</strain>
    </source>
</reference>
<dbReference type="InterPro" id="IPR051448">
    <property type="entry name" value="CdaR-like_regulators"/>
</dbReference>
<feature type="domain" description="CdaR GGDEF-like" evidence="4">
    <location>
        <begin position="284"/>
        <end position="411"/>
    </location>
</feature>
<accession>A0A7W9GRR6</accession>
<feature type="domain" description="Purine catabolism PurC-like" evidence="2">
    <location>
        <begin position="7"/>
        <end position="128"/>
    </location>
</feature>
<dbReference type="PANTHER" id="PTHR33744">
    <property type="entry name" value="CARBOHYDRATE DIACID REGULATOR"/>
    <property type="match status" value="1"/>
</dbReference>
<evidence type="ECO:0000313" key="6">
    <source>
        <dbReference type="Proteomes" id="UP000542813"/>
    </source>
</evidence>
<dbReference type="PANTHER" id="PTHR33744:SF1">
    <property type="entry name" value="DNA-BINDING TRANSCRIPTIONAL ACTIVATOR ADER"/>
    <property type="match status" value="1"/>
</dbReference>
<dbReference type="Pfam" id="PF13556">
    <property type="entry name" value="HTH_30"/>
    <property type="match status" value="1"/>
</dbReference>
<dbReference type="InterPro" id="IPR012914">
    <property type="entry name" value="PucR_dom"/>
</dbReference>
<feature type="domain" description="PucR C-terminal helix-turn-helix" evidence="3">
    <location>
        <begin position="465"/>
        <end position="523"/>
    </location>
</feature>
<dbReference type="AlphaFoldDB" id="A0A7W9GRR6"/>
<dbReference type="Pfam" id="PF17853">
    <property type="entry name" value="GGDEF_2"/>
    <property type="match status" value="1"/>
</dbReference>
<dbReference type="Pfam" id="PF07905">
    <property type="entry name" value="PucR"/>
    <property type="match status" value="1"/>
</dbReference>
<dbReference type="InterPro" id="IPR041522">
    <property type="entry name" value="CdaR_GGDEF"/>
</dbReference>
<comment type="similarity">
    <text evidence="1">Belongs to the CdaR family.</text>
</comment>
<proteinExistence type="inferred from homology"/>
<gene>
    <name evidence="5" type="ORF">HD601_003413</name>
</gene>
<dbReference type="InterPro" id="IPR025736">
    <property type="entry name" value="PucR_C-HTH_dom"/>
</dbReference>
<dbReference type="Proteomes" id="UP000542813">
    <property type="component" value="Unassembled WGS sequence"/>
</dbReference>
<evidence type="ECO:0000256" key="1">
    <source>
        <dbReference type="ARBA" id="ARBA00006754"/>
    </source>
</evidence>
<dbReference type="EMBL" id="JACHMM010000001">
    <property type="protein sequence ID" value="MBB5788838.1"/>
    <property type="molecule type" value="Genomic_DNA"/>
</dbReference>
<dbReference type="InterPro" id="IPR042070">
    <property type="entry name" value="PucR_C-HTH_sf"/>
</dbReference>
<sequence>MYPTVAEILELPEVQRGHPRIAAGKDGVDRAVRWVHALELRDVTGLVRGGELLLTTGVALPENAGDLRRYIQSLASNGVVGVGIELGFRWTTLPQAMVDEADRRGVVLVAFHSGVPFISITEAVHSVILSSQLALLKTSEQIHEAFTRLGTEGATTQEIVDEAARWAGAPVVLESPAHRVLAASHAGHHRDVVLGDWERRSRHAHAVDHTGRYGPEGWLVAPVRARSQAWGRLILQPGETCTSNQRMALERAAAALALGRLIEPDAPTLERQAHRCLLADIVAGHHDDKDLYSRAAALGVPMAGHALLGLVVDPRGPASDAVDQSHGDALVAAAIDQVSAAAIAGPLERGIGVVLAVPGTGPHRETVRQLADAVHRRFTSTGRRVVVGAGAVASTMAQAAASLREAAVVARAAPCRAAGESYLTLADVRLAGLLTMLRSDPRLEAFIERELGALLADTSRDGTELLRTLHAYLTAGRNRALTARSLHLSRQALYRRLDRLQQLLKVDLDDAESCLSLHVALTAVRHAGVDRRVFDW</sequence>
<dbReference type="Gene3D" id="1.10.10.2840">
    <property type="entry name" value="PucR C-terminal helix-turn-helix domain"/>
    <property type="match status" value="1"/>
</dbReference>
<evidence type="ECO:0000313" key="5">
    <source>
        <dbReference type="EMBL" id="MBB5788838.1"/>
    </source>
</evidence>